<keyword evidence="2" id="KW-0503">Monooxygenase</keyword>
<dbReference type="Gene3D" id="3.30.70.100">
    <property type="match status" value="1"/>
</dbReference>
<name>A0A5C7EGM3_9PROT</name>
<evidence type="ECO:0000313" key="2">
    <source>
        <dbReference type="EMBL" id="TXF11397.1"/>
    </source>
</evidence>
<dbReference type="RefSeq" id="WP_147800229.1">
    <property type="nucleotide sequence ID" value="NZ_VPFL01000014.1"/>
</dbReference>
<feature type="domain" description="ABM" evidence="1">
    <location>
        <begin position="2"/>
        <end position="96"/>
    </location>
</feature>
<gene>
    <name evidence="2" type="ORF">FR698_10900</name>
</gene>
<dbReference type="OrthoDB" id="9798115at2"/>
<dbReference type="Proteomes" id="UP000321201">
    <property type="component" value="Unassembled WGS sequence"/>
</dbReference>
<dbReference type="InParanoid" id="A0A5C7EGM3"/>
<keyword evidence="3" id="KW-1185">Reference proteome</keyword>
<comment type="caution">
    <text evidence="2">The sequence shown here is derived from an EMBL/GenBank/DDBJ whole genome shotgun (WGS) entry which is preliminary data.</text>
</comment>
<dbReference type="EMBL" id="VPFL01000014">
    <property type="protein sequence ID" value="TXF11397.1"/>
    <property type="molecule type" value="Genomic_DNA"/>
</dbReference>
<dbReference type="InterPro" id="IPR007138">
    <property type="entry name" value="ABM_dom"/>
</dbReference>
<dbReference type="InterPro" id="IPR011008">
    <property type="entry name" value="Dimeric_a/b-barrel"/>
</dbReference>
<proteinExistence type="predicted"/>
<dbReference type="Pfam" id="PF03992">
    <property type="entry name" value="ABM"/>
    <property type="match status" value="1"/>
</dbReference>
<accession>A0A5C7EGM3</accession>
<evidence type="ECO:0000313" key="3">
    <source>
        <dbReference type="Proteomes" id="UP000321201"/>
    </source>
</evidence>
<organism evidence="2 3">
    <name type="scientific">Pelomicrobium methylotrophicum</name>
    <dbReference type="NCBI Taxonomy" id="2602750"/>
    <lineage>
        <taxon>Bacteria</taxon>
        <taxon>Pseudomonadati</taxon>
        <taxon>Pseudomonadota</taxon>
        <taxon>Hydrogenophilia</taxon>
        <taxon>Hydrogenophilia incertae sedis</taxon>
        <taxon>Pelomicrobium</taxon>
    </lineage>
</organism>
<dbReference type="PROSITE" id="PS51725">
    <property type="entry name" value="ABM"/>
    <property type="match status" value="1"/>
</dbReference>
<dbReference type="AlphaFoldDB" id="A0A5C7EGM3"/>
<protein>
    <submittedName>
        <fullName evidence="2">Antibiotic biosynthesis monooxygenase</fullName>
    </submittedName>
</protein>
<dbReference type="SUPFAM" id="SSF54909">
    <property type="entry name" value="Dimeric alpha+beta barrel"/>
    <property type="match status" value="1"/>
</dbReference>
<sequence>MIVVSEQFFVAPECREAFDAWCERLLHLMAMRPGCCHAVLSRPAKGLPSHVLHSAWESPEAFRAWTRSDAFVLAASGTLPEGSSAFVAPKRMAVEVIDHRPVSSGARGEASPSWARRGRLAGKVAAPGAACAFAWCVEGTGPGMPASPTPTSRAS</sequence>
<keyword evidence="2" id="KW-0560">Oxidoreductase</keyword>
<evidence type="ECO:0000259" key="1">
    <source>
        <dbReference type="PROSITE" id="PS51725"/>
    </source>
</evidence>
<dbReference type="GO" id="GO:0004497">
    <property type="term" value="F:monooxygenase activity"/>
    <property type="evidence" value="ECO:0007669"/>
    <property type="project" value="UniProtKB-KW"/>
</dbReference>
<reference evidence="2 3" key="1">
    <citation type="submission" date="2019-08" db="EMBL/GenBank/DDBJ databases">
        <title>Pelomicrobium methylotrophicum gen. nov., sp. nov. a moderately thermophilic, facultatively anaerobic, lithoautotrophic and methylotrophic bacterium isolated from a terrestrial mud volcano.</title>
        <authorList>
            <person name="Slobodkina G.B."/>
            <person name="Merkel A.Y."/>
            <person name="Slobodkin A.I."/>
        </authorList>
    </citation>
    <scope>NUCLEOTIDE SEQUENCE [LARGE SCALE GENOMIC DNA]</scope>
    <source>
        <strain evidence="2 3">SM250</strain>
    </source>
</reference>